<dbReference type="SUPFAM" id="SSF57184">
    <property type="entry name" value="Growth factor receptor domain"/>
    <property type="match status" value="1"/>
</dbReference>
<dbReference type="AlphaFoldDB" id="A0A9J7KTS8"/>
<dbReference type="InterPro" id="IPR013032">
    <property type="entry name" value="EGF-like_CS"/>
</dbReference>
<evidence type="ECO:0000259" key="10">
    <source>
        <dbReference type="PROSITE" id="PS50923"/>
    </source>
</evidence>
<dbReference type="InterPro" id="IPR000436">
    <property type="entry name" value="Sushi_SCR_CCP_dom"/>
</dbReference>
<dbReference type="Gene3D" id="2.10.70.10">
    <property type="entry name" value="Complement Module, domain 1"/>
    <property type="match status" value="2"/>
</dbReference>
<evidence type="ECO:0000256" key="8">
    <source>
        <dbReference type="SAM" id="SignalP"/>
    </source>
</evidence>
<dbReference type="InterPro" id="IPR000152">
    <property type="entry name" value="EGF-type_Asp/Asn_hydroxyl_site"/>
</dbReference>
<dbReference type="Pfam" id="PF12661">
    <property type="entry name" value="hEGF"/>
    <property type="match status" value="5"/>
</dbReference>
<reference evidence="11" key="1">
    <citation type="journal article" date="2020" name="Nat. Ecol. Evol.">
        <title>Deeply conserved synteny resolves early events in vertebrate evolution.</title>
        <authorList>
            <person name="Simakov O."/>
            <person name="Marletaz F."/>
            <person name="Yue J.X."/>
            <person name="O'Connell B."/>
            <person name="Jenkins J."/>
            <person name="Brandt A."/>
            <person name="Calef R."/>
            <person name="Tung C.H."/>
            <person name="Huang T.K."/>
            <person name="Schmutz J."/>
            <person name="Satoh N."/>
            <person name="Yu J.K."/>
            <person name="Putnam N.H."/>
            <person name="Green R.E."/>
            <person name="Rokhsar D.S."/>
        </authorList>
    </citation>
    <scope>NUCLEOTIDE SEQUENCE [LARGE SCALE GENOMIC DNA]</scope>
    <source>
        <strain evidence="11">S238N-H82</strain>
    </source>
</reference>
<feature type="disulfide bond" evidence="7">
    <location>
        <begin position="466"/>
        <end position="493"/>
    </location>
</feature>
<feature type="disulfide bond" evidence="6">
    <location>
        <begin position="264"/>
        <end position="273"/>
    </location>
</feature>
<evidence type="ECO:0000313" key="11">
    <source>
        <dbReference type="Proteomes" id="UP000001554"/>
    </source>
</evidence>
<keyword evidence="11" id="KW-1185">Reference proteome</keyword>
<keyword evidence="5" id="KW-0325">Glycoprotein</keyword>
<evidence type="ECO:0000259" key="9">
    <source>
        <dbReference type="PROSITE" id="PS50026"/>
    </source>
</evidence>
<feature type="domain" description="Sushi" evidence="10">
    <location>
        <begin position="99"/>
        <end position="163"/>
    </location>
</feature>
<feature type="disulfide bond" evidence="6">
    <location>
        <begin position="226"/>
        <end position="235"/>
    </location>
</feature>
<dbReference type="SUPFAM" id="SSF57196">
    <property type="entry name" value="EGF/Laminin"/>
    <property type="match status" value="5"/>
</dbReference>
<evidence type="ECO:0000256" key="7">
    <source>
        <dbReference type="PROSITE-ProRule" id="PRU00302"/>
    </source>
</evidence>
<dbReference type="PROSITE" id="PS01186">
    <property type="entry name" value="EGF_2"/>
    <property type="match status" value="8"/>
</dbReference>
<comment type="caution">
    <text evidence="6">Lacks conserved residue(s) required for the propagation of feature annotation.</text>
</comment>
<dbReference type="PROSITE" id="PS50923">
    <property type="entry name" value="SUSHI"/>
    <property type="match status" value="2"/>
</dbReference>
<feature type="domain" description="EGF-like" evidence="9">
    <location>
        <begin position="200"/>
        <end position="236"/>
    </location>
</feature>
<evidence type="ECO:0000256" key="2">
    <source>
        <dbReference type="ARBA" id="ARBA00022729"/>
    </source>
</evidence>
<evidence type="ECO:0000313" key="12">
    <source>
        <dbReference type="RefSeq" id="XP_035670173.1"/>
    </source>
</evidence>
<dbReference type="InterPro" id="IPR000742">
    <property type="entry name" value="EGF"/>
</dbReference>
<feature type="domain" description="EGF-like" evidence="9">
    <location>
        <begin position="352"/>
        <end position="388"/>
    </location>
</feature>
<feature type="disulfide bond" evidence="6">
    <location>
        <begin position="520"/>
        <end position="529"/>
    </location>
</feature>
<keyword evidence="1 6" id="KW-0245">EGF-like domain</keyword>
<dbReference type="RefSeq" id="XP_035670173.1">
    <property type="nucleotide sequence ID" value="XM_035814280.1"/>
</dbReference>
<dbReference type="KEGG" id="bfo:118411793"/>
<dbReference type="GO" id="GO:0005112">
    <property type="term" value="F:Notch binding"/>
    <property type="evidence" value="ECO:0000318"/>
    <property type="project" value="GO_Central"/>
</dbReference>
<dbReference type="PANTHER" id="PTHR12916:SF9">
    <property type="entry name" value="NEUROGENIC LOCUS NOTCH HOMOLOG PROTEIN 1-RELATED"/>
    <property type="match status" value="1"/>
</dbReference>
<protein>
    <submittedName>
        <fullName evidence="12">Fibropellin-1-like</fullName>
    </submittedName>
</protein>
<dbReference type="Proteomes" id="UP000001554">
    <property type="component" value="Chromosome 3"/>
</dbReference>
<feature type="domain" description="Sushi" evidence="10">
    <location>
        <begin position="431"/>
        <end position="495"/>
    </location>
</feature>
<feature type="domain" description="EGF-like" evidence="9">
    <location>
        <begin position="162"/>
        <end position="198"/>
    </location>
</feature>
<feature type="disulfide bond" evidence="6">
    <location>
        <begin position="378"/>
        <end position="387"/>
    </location>
</feature>
<dbReference type="PROSITE" id="PS00022">
    <property type="entry name" value="EGF_1"/>
    <property type="match status" value="8"/>
</dbReference>
<organism evidence="11 12">
    <name type="scientific">Branchiostoma floridae</name>
    <name type="common">Florida lancelet</name>
    <name type="synonym">Amphioxus</name>
    <dbReference type="NCBI Taxonomy" id="7739"/>
    <lineage>
        <taxon>Eukaryota</taxon>
        <taxon>Metazoa</taxon>
        <taxon>Chordata</taxon>
        <taxon>Cephalochordata</taxon>
        <taxon>Leptocardii</taxon>
        <taxon>Amphioxiformes</taxon>
        <taxon>Branchiostomatidae</taxon>
        <taxon>Branchiostoma</taxon>
    </lineage>
</organism>
<feature type="domain" description="EGF-like" evidence="9">
    <location>
        <begin position="494"/>
        <end position="530"/>
    </location>
</feature>
<feature type="domain" description="EGF-like" evidence="9">
    <location>
        <begin position="238"/>
        <end position="274"/>
    </location>
</feature>
<dbReference type="PROSITE" id="PS01187">
    <property type="entry name" value="EGF_CA"/>
    <property type="match status" value="4"/>
</dbReference>
<evidence type="ECO:0000256" key="4">
    <source>
        <dbReference type="ARBA" id="ARBA00023157"/>
    </source>
</evidence>
<proteinExistence type="predicted"/>
<dbReference type="OrthoDB" id="430340at2759"/>
<keyword evidence="4 6" id="KW-1015">Disulfide bond</keyword>
<dbReference type="SUPFAM" id="SSF57535">
    <property type="entry name" value="Complement control module/SCR domain"/>
    <property type="match status" value="2"/>
</dbReference>
<dbReference type="PANTHER" id="PTHR12916">
    <property type="entry name" value="CYTOCHROME C OXIDASE POLYPEPTIDE VIC-2"/>
    <property type="match status" value="1"/>
</dbReference>
<dbReference type="InterPro" id="IPR009030">
    <property type="entry name" value="Growth_fac_rcpt_cys_sf"/>
</dbReference>
<accession>A0A9J7KTS8</accession>
<dbReference type="CDD" id="cd00054">
    <property type="entry name" value="EGF_CA"/>
    <property type="match status" value="8"/>
</dbReference>
<keyword evidence="3" id="KW-0677">Repeat</keyword>
<evidence type="ECO:0000256" key="1">
    <source>
        <dbReference type="ARBA" id="ARBA00022536"/>
    </source>
</evidence>
<feature type="disulfide bond" evidence="6">
    <location>
        <begin position="188"/>
        <end position="197"/>
    </location>
</feature>
<feature type="domain" description="EGF-like" evidence="9">
    <location>
        <begin position="314"/>
        <end position="350"/>
    </location>
</feature>
<dbReference type="PROSITE" id="PS50026">
    <property type="entry name" value="EGF_3"/>
    <property type="match status" value="8"/>
</dbReference>
<feature type="disulfide bond" evidence="6">
    <location>
        <begin position="416"/>
        <end position="425"/>
    </location>
</feature>
<feature type="chain" id="PRO_5039936091" evidence="8">
    <location>
        <begin position="27"/>
        <end position="590"/>
    </location>
</feature>
<feature type="domain" description="EGF-like" evidence="9">
    <location>
        <begin position="390"/>
        <end position="426"/>
    </location>
</feature>
<dbReference type="SMART" id="SM00179">
    <property type="entry name" value="EGF_CA"/>
    <property type="match status" value="8"/>
</dbReference>
<feature type="disulfide bond" evidence="6">
    <location>
        <begin position="302"/>
        <end position="311"/>
    </location>
</feature>
<keyword evidence="2 8" id="KW-0732">Signal</keyword>
<sequence>MGPSIRLSTLLLLLCAISLIFLLVDARKRKKRRKNPTCYELTIPNTIRTGCAPPYVKGEICYFSCKPGCRTGKGAARRKCKVRPARWAGGKGLKCNCPSPCTDSPPDVPNTSDNKNCTPTTYPYRSGTICYYHCIPGYVDVWGQDFKRCVDGRWIGSDLVCDRDDCAAVVCQNGGTCHDGEDSYTCECAVGYEGDHCERDIDDCSSVICHNGGICIDGVNSYRCHCAPGYEGDRCEINIDDCSSVICQNGGICIDGVNSYRCHCAPGYEGDHCETNIDDCYSGICQNGGTCIDDVNSYRCDCASGYEGDHCQTNIDDCSSVICQNGGICIDGVNSYRCHCAPGYEGDHCETSNDLCSSVICQNGGTCIDHVFRYICNCALGFEGDHCETNIDDCSPGICQNGGICIDGVNSYSCRCTHGYRGDHCELRPGRPCTRSPPDVPNTSDDKTCTSTRFPYSAGTICYYQCNPGYVNVSGQDFKECEDGQWMGVDLVCDIDDCSSVICENGGTCIDGVDTYSCDCAPGYFGDHCEIVDGGWSDWSAWYRDYCASVIFQIEGTSIDGSNSEIHDASQSRLQRLERTLSVLGEYWRM</sequence>
<feature type="disulfide bond" evidence="7">
    <location>
        <begin position="134"/>
        <end position="161"/>
    </location>
</feature>
<evidence type="ECO:0000256" key="3">
    <source>
        <dbReference type="ARBA" id="ARBA00022737"/>
    </source>
</evidence>
<feature type="signal peptide" evidence="8">
    <location>
        <begin position="1"/>
        <end position="26"/>
    </location>
</feature>
<keyword evidence="7" id="KW-0768">Sushi</keyword>
<dbReference type="GeneID" id="118411793"/>
<dbReference type="SMART" id="SM00032">
    <property type="entry name" value="CCP"/>
    <property type="match status" value="3"/>
</dbReference>
<dbReference type="InterPro" id="IPR001881">
    <property type="entry name" value="EGF-like_Ca-bd_dom"/>
</dbReference>
<evidence type="ECO:0000256" key="6">
    <source>
        <dbReference type="PROSITE-ProRule" id="PRU00076"/>
    </source>
</evidence>
<dbReference type="PRINTS" id="PR00010">
    <property type="entry name" value="EGFBLOOD"/>
</dbReference>
<evidence type="ECO:0000256" key="5">
    <source>
        <dbReference type="ARBA" id="ARBA00023180"/>
    </source>
</evidence>
<dbReference type="InterPro" id="IPR018097">
    <property type="entry name" value="EGF_Ca-bd_CS"/>
</dbReference>
<dbReference type="GO" id="GO:0005509">
    <property type="term" value="F:calcium ion binding"/>
    <property type="evidence" value="ECO:0007669"/>
    <property type="project" value="InterPro"/>
</dbReference>
<dbReference type="SMART" id="SM00181">
    <property type="entry name" value="EGF"/>
    <property type="match status" value="8"/>
</dbReference>
<feature type="domain" description="EGF-like" evidence="9">
    <location>
        <begin position="276"/>
        <end position="312"/>
    </location>
</feature>
<dbReference type="Pfam" id="PF00008">
    <property type="entry name" value="EGF"/>
    <property type="match status" value="3"/>
</dbReference>
<gene>
    <name evidence="12" type="primary">LOC118411793</name>
</gene>
<dbReference type="InterPro" id="IPR035976">
    <property type="entry name" value="Sushi/SCR/CCP_sf"/>
</dbReference>
<dbReference type="FunFam" id="2.10.25.10:FF:000434">
    <property type="entry name" value="Predicted protein"/>
    <property type="match status" value="8"/>
</dbReference>
<dbReference type="PROSITE" id="PS00010">
    <property type="entry name" value="ASX_HYDROXYL"/>
    <property type="match status" value="8"/>
</dbReference>
<name>A0A9J7KTS8_BRAFL</name>
<dbReference type="Pfam" id="PF00084">
    <property type="entry name" value="Sushi"/>
    <property type="match status" value="1"/>
</dbReference>
<feature type="disulfide bond" evidence="6">
    <location>
        <begin position="340"/>
        <end position="349"/>
    </location>
</feature>
<dbReference type="Gene3D" id="2.10.25.10">
    <property type="entry name" value="Laminin"/>
    <property type="match status" value="8"/>
</dbReference>
<reference evidence="12" key="2">
    <citation type="submission" date="2025-08" db="UniProtKB">
        <authorList>
            <consortium name="RefSeq"/>
        </authorList>
    </citation>
    <scope>IDENTIFICATION</scope>
    <source>
        <strain evidence="12">S238N-H82</strain>
        <tissue evidence="12">Testes</tissue>
    </source>
</reference>